<keyword evidence="6 9" id="KW-0812">Transmembrane</keyword>
<sequence length="248" mass="26159">MFIQALLIGVIGGLAEWDSRIFGDNMLGRPIILGPAVGLVLGDFTTGLIVGGTLELVFMGIVGIGSTSPADVITGGIAGTAFAILSGVEATVAATLAVPVSLLGAQLQNLVRIINSYWMKKADQYAEEGNMKAIEWSHRGGYAVFFLSQFIPVFLLIYLGSNFIDSLVNAIPEWLTDGLSMGAGLLIAIGFAMIMKMILTKNLIPFFLGGFVLAAYLEMDIIGVTVIGVIVALVLLQMKGGEADDRSV</sequence>
<dbReference type="GO" id="GO:0005886">
    <property type="term" value="C:plasma membrane"/>
    <property type="evidence" value="ECO:0007669"/>
    <property type="project" value="UniProtKB-SubCell"/>
</dbReference>
<evidence type="ECO:0000256" key="7">
    <source>
        <dbReference type="ARBA" id="ARBA00022989"/>
    </source>
</evidence>
<dbReference type="PROSITE" id="PS51106">
    <property type="entry name" value="PTS_EIIC_TYPE_4"/>
    <property type="match status" value="1"/>
</dbReference>
<feature type="transmembrane region" description="Helical" evidence="9">
    <location>
        <begin position="140"/>
        <end position="159"/>
    </location>
</feature>
<reference evidence="10 11" key="1">
    <citation type="submission" date="2019-07" db="EMBL/GenBank/DDBJ databases">
        <title>Whole genome shotgun sequence of Oceanobacillus sojae NBRC 105379.</title>
        <authorList>
            <person name="Hosoyama A."/>
            <person name="Uohara A."/>
            <person name="Ohji S."/>
            <person name="Ichikawa N."/>
        </authorList>
    </citation>
    <scope>NUCLEOTIDE SEQUENCE [LARGE SCALE GENOMIC DNA]</scope>
    <source>
        <strain evidence="10 11">NBRC 105379</strain>
    </source>
</reference>
<evidence type="ECO:0000256" key="9">
    <source>
        <dbReference type="SAM" id="Phobius"/>
    </source>
</evidence>
<evidence type="ECO:0000256" key="6">
    <source>
        <dbReference type="ARBA" id="ARBA00022692"/>
    </source>
</evidence>
<keyword evidence="8 9" id="KW-0472">Membrane</keyword>
<proteinExistence type="predicted"/>
<evidence type="ECO:0000256" key="2">
    <source>
        <dbReference type="ARBA" id="ARBA00022448"/>
    </source>
</evidence>
<dbReference type="PANTHER" id="PTHR32502">
    <property type="entry name" value="N-ACETYLGALACTOSAMINE PERMEASE II COMPONENT-RELATED"/>
    <property type="match status" value="1"/>
</dbReference>
<evidence type="ECO:0000313" key="10">
    <source>
        <dbReference type="EMBL" id="GEN87061.1"/>
    </source>
</evidence>
<feature type="transmembrane region" description="Helical" evidence="9">
    <location>
        <begin position="179"/>
        <end position="199"/>
    </location>
</feature>
<evidence type="ECO:0000313" key="11">
    <source>
        <dbReference type="Proteomes" id="UP000321558"/>
    </source>
</evidence>
<feature type="transmembrane region" description="Helical" evidence="9">
    <location>
        <begin position="57"/>
        <end position="84"/>
    </location>
</feature>
<dbReference type="InterPro" id="IPR004700">
    <property type="entry name" value="PTS_IIC_man"/>
</dbReference>
<dbReference type="OrthoDB" id="7058816at2"/>
<keyword evidence="11" id="KW-1185">Reference proteome</keyword>
<name>A0A511ZI08_9BACI</name>
<dbReference type="EMBL" id="BJYM01000006">
    <property type="protein sequence ID" value="GEN87061.1"/>
    <property type="molecule type" value="Genomic_DNA"/>
</dbReference>
<accession>A0A511ZI08</accession>
<dbReference type="Proteomes" id="UP000321558">
    <property type="component" value="Unassembled WGS sequence"/>
</dbReference>
<keyword evidence="2" id="KW-0813">Transport</keyword>
<comment type="caution">
    <text evidence="10">The sequence shown here is derived from an EMBL/GenBank/DDBJ whole genome shotgun (WGS) entry which is preliminary data.</text>
</comment>
<dbReference type="RefSeq" id="WP_147210073.1">
    <property type="nucleotide sequence ID" value="NZ_BJYM01000006.1"/>
</dbReference>
<gene>
    <name evidence="10" type="ORF">OSO01_18000</name>
</gene>
<keyword evidence="3" id="KW-1003">Cell membrane</keyword>
<protein>
    <submittedName>
        <fullName evidence="10">PTS mannose transporter subunit IICD</fullName>
    </submittedName>
</protein>
<dbReference type="PANTHER" id="PTHR32502:SF8">
    <property type="entry name" value="N-ACETYLGALACTOSAMINE PERMEASE IIC COMPONENT 1"/>
    <property type="match status" value="1"/>
</dbReference>
<dbReference type="AlphaFoldDB" id="A0A511ZI08"/>
<evidence type="ECO:0000256" key="8">
    <source>
        <dbReference type="ARBA" id="ARBA00023136"/>
    </source>
</evidence>
<keyword evidence="5" id="KW-0598">Phosphotransferase system</keyword>
<comment type="subcellular location">
    <subcellularLocation>
        <location evidence="1">Cell membrane</location>
        <topology evidence="1">Multi-pass membrane protein</topology>
    </subcellularLocation>
</comment>
<keyword evidence="7 9" id="KW-1133">Transmembrane helix</keyword>
<organism evidence="10 11">
    <name type="scientific">Oceanobacillus sojae</name>
    <dbReference type="NCBI Taxonomy" id="582851"/>
    <lineage>
        <taxon>Bacteria</taxon>
        <taxon>Bacillati</taxon>
        <taxon>Bacillota</taxon>
        <taxon>Bacilli</taxon>
        <taxon>Bacillales</taxon>
        <taxon>Bacillaceae</taxon>
        <taxon>Oceanobacillus</taxon>
    </lineage>
</organism>
<dbReference type="InterPro" id="IPR050303">
    <property type="entry name" value="GatZ_KbaZ_carbometab"/>
</dbReference>
<evidence type="ECO:0000256" key="5">
    <source>
        <dbReference type="ARBA" id="ARBA00022683"/>
    </source>
</evidence>
<dbReference type="GO" id="GO:0009401">
    <property type="term" value="P:phosphoenolpyruvate-dependent sugar phosphotransferase system"/>
    <property type="evidence" value="ECO:0007669"/>
    <property type="project" value="UniProtKB-KW"/>
</dbReference>
<evidence type="ECO:0000256" key="3">
    <source>
        <dbReference type="ARBA" id="ARBA00022475"/>
    </source>
</evidence>
<evidence type="ECO:0000256" key="1">
    <source>
        <dbReference type="ARBA" id="ARBA00004651"/>
    </source>
</evidence>
<feature type="transmembrane region" description="Helical" evidence="9">
    <location>
        <begin position="206"/>
        <end position="236"/>
    </location>
</feature>
<dbReference type="Pfam" id="PF03609">
    <property type="entry name" value="EII-Sor"/>
    <property type="match status" value="1"/>
</dbReference>
<keyword evidence="4" id="KW-0762">Sugar transport</keyword>
<evidence type="ECO:0000256" key="4">
    <source>
        <dbReference type="ARBA" id="ARBA00022597"/>
    </source>
</evidence>